<organism evidence="2">
    <name type="scientific">marine sediment metagenome</name>
    <dbReference type="NCBI Taxonomy" id="412755"/>
    <lineage>
        <taxon>unclassified sequences</taxon>
        <taxon>metagenomes</taxon>
        <taxon>ecological metagenomes</taxon>
    </lineage>
</organism>
<dbReference type="Pfam" id="PF05770">
    <property type="entry name" value="Ins134_P3_kin"/>
    <property type="match status" value="1"/>
</dbReference>
<dbReference type="SUPFAM" id="SSF56059">
    <property type="entry name" value="Glutathione synthetase ATP-binding domain-like"/>
    <property type="match status" value="1"/>
</dbReference>
<comment type="caution">
    <text evidence="2">The sequence shown here is derived from an EMBL/GenBank/DDBJ whole genome shotgun (WGS) entry which is preliminary data.</text>
</comment>
<proteinExistence type="predicted"/>
<feature type="domain" description="Inositol 1,3,4-trisphosphate 5/6-kinase ATP-grasp" evidence="1">
    <location>
        <begin position="6"/>
        <end position="88"/>
    </location>
</feature>
<dbReference type="AlphaFoldDB" id="X0YZ63"/>
<evidence type="ECO:0000259" key="1">
    <source>
        <dbReference type="Pfam" id="PF05770"/>
    </source>
</evidence>
<dbReference type="EMBL" id="BART01005159">
    <property type="protein sequence ID" value="GAG61865.1"/>
    <property type="molecule type" value="Genomic_DNA"/>
</dbReference>
<evidence type="ECO:0000313" key="2">
    <source>
        <dbReference type="EMBL" id="GAG61865.1"/>
    </source>
</evidence>
<sequence>PAQSYITNWAQGGKIDKREIILKTLPKEKITLLKRTAERAAQVLGLNFAGIDIIFSKGLKSAYVLEGNAFPGYEKGFDLMKCLLDSLLK</sequence>
<dbReference type="Gene3D" id="3.30.470.20">
    <property type="entry name" value="ATP-grasp fold, B domain"/>
    <property type="match status" value="1"/>
</dbReference>
<name>X0YZ63_9ZZZZ</name>
<reference evidence="2" key="1">
    <citation type="journal article" date="2014" name="Front. Microbiol.">
        <title>High frequency of phylogenetically diverse reductive dehalogenase-homologous genes in deep subseafloor sedimentary metagenomes.</title>
        <authorList>
            <person name="Kawai M."/>
            <person name="Futagami T."/>
            <person name="Toyoda A."/>
            <person name="Takaki Y."/>
            <person name="Nishi S."/>
            <person name="Hori S."/>
            <person name="Arai W."/>
            <person name="Tsubouchi T."/>
            <person name="Morono Y."/>
            <person name="Uchiyama I."/>
            <person name="Ito T."/>
            <person name="Fujiyama A."/>
            <person name="Inagaki F."/>
            <person name="Takami H."/>
        </authorList>
    </citation>
    <scope>NUCLEOTIDE SEQUENCE</scope>
    <source>
        <strain evidence="2">Expedition CK06-06</strain>
    </source>
</reference>
<dbReference type="InterPro" id="IPR040464">
    <property type="entry name" value="InsP(3)kin_ATP-grasp"/>
</dbReference>
<accession>X0YZ63</accession>
<protein>
    <recommendedName>
        <fullName evidence="1">Inositol 1,3,4-trisphosphate 5/6-kinase ATP-grasp domain-containing protein</fullName>
    </recommendedName>
</protein>
<gene>
    <name evidence="2" type="ORF">S01H4_12246</name>
</gene>
<feature type="non-terminal residue" evidence="2">
    <location>
        <position position="1"/>
    </location>
</feature>